<keyword evidence="4" id="KW-1185">Reference proteome</keyword>
<evidence type="ECO:0000256" key="1">
    <source>
        <dbReference type="SAM" id="MobiDB-lite"/>
    </source>
</evidence>
<evidence type="ECO:0000313" key="4">
    <source>
        <dbReference type="Proteomes" id="UP000660729"/>
    </source>
</evidence>
<keyword evidence="2" id="KW-0732">Signal</keyword>
<feature type="compositionally biased region" description="Low complexity" evidence="1">
    <location>
        <begin position="42"/>
        <end position="51"/>
    </location>
</feature>
<feature type="region of interest" description="Disordered" evidence="1">
    <location>
        <begin position="42"/>
        <end position="70"/>
    </location>
</feature>
<accession>A0A8H6RMW5</accession>
<feature type="compositionally biased region" description="Low complexity" evidence="1">
    <location>
        <begin position="156"/>
        <end position="184"/>
    </location>
</feature>
<reference evidence="3" key="1">
    <citation type="submission" date="2020-04" db="EMBL/GenBank/DDBJ databases">
        <title>Draft genome resource of the tomato pathogen Pseudocercospora fuligena.</title>
        <authorList>
            <person name="Zaccaron A."/>
        </authorList>
    </citation>
    <scope>NUCLEOTIDE SEQUENCE</scope>
    <source>
        <strain evidence="3">PF001</strain>
    </source>
</reference>
<sequence length="216" mass="20811">MHFVLPVLAILGAAYAGDTTCDTTVVTTSTVSFTTTITLESAPGTTSVTTTPPAPPTYPTTSQPPAGGTVPVQSVTDCSLVTATTSASGAETASAYVHCTCGTLVVGVQTTTGADGIVTSTCAAPPYPVVGTSSPGATTVNPVGTSTTSATAPGNTSAGTTTQSTASSSGPTSSGSATESSPEQQTGSDAGKTTVNGVAAMGVMGLALLFGYQAQV</sequence>
<evidence type="ECO:0000256" key="2">
    <source>
        <dbReference type="SAM" id="SignalP"/>
    </source>
</evidence>
<organism evidence="3 4">
    <name type="scientific">Pseudocercospora fuligena</name>
    <dbReference type="NCBI Taxonomy" id="685502"/>
    <lineage>
        <taxon>Eukaryota</taxon>
        <taxon>Fungi</taxon>
        <taxon>Dikarya</taxon>
        <taxon>Ascomycota</taxon>
        <taxon>Pezizomycotina</taxon>
        <taxon>Dothideomycetes</taxon>
        <taxon>Dothideomycetidae</taxon>
        <taxon>Mycosphaerellales</taxon>
        <taxon>Mycosphaerellaceae</taxon>
        <taxon>Pseudocercospora</taxon>
    </lineage>
</organism>
<name>A0A8H6RMW5_9PEZI</name>
<comment type="caution">
    <text evidence="3">The sequence shown here is derived from an EMBL/GenBank/DDBJ whole genome shotgun (WGS) entry which is preliminary data.</text>
</comment>
<proteinExistence type="predicted"/>
<gene>
    <name evidence="3" type="ORF">HII31_04727</name>
</gene>
<dbReference type="Proteomes" id="UP000660729">
    <property type="component" value="Unassembled WGS sequence"/>
</dbReference>
<feature type="signal peptide" evidence="2">
    <location>
        <begin position="1"/>
        <end position="16"/>
    </location>
</feature>
<dbReference type="AlphaFoldDB" id="A0A8H6RMW5"/>
<evidence type="ECO:0000313" key="3">
    <source>
        <dbReference type="EMBL" id="KAF7193954.1"/>
    </source>
</evidence>
<feature type="region of interest" description="Disordered" evidence="1">
    <location>
        <begin position="132"/>
        <end position="193"/>
    </location>
</feature>
<feature type="chain" id="PRO_5034463191" evidence="2">
    <location>
        <begin position="17"/>
        <end position="216"/>
    </location>
</feature>
<feature type="compositionally biased region" description="Polar residues" evidence="1">
    <location>
        <begin position="132"/>
        <end position="155"/>
    </location>
</feature>
<dbReference type="OrthoDB" id="3650191at2759"/>
<dbReference type="EMBL" id="JABCIY010000068">
    <property type="protein sequence ID" value="KAF7193954.1"/>
    <property type="molecule type" value="Genomic_DNA"/>
</dbReference>
<protein>
    <submittedName>
        <fullName evidence="3">Uncharacterized protein</fullName>
    </submittedName>
</protein>